<sequence>MAADSSPPSSHILLAILISILLLTATADANEERKVYIVYMGHQSSSSLSTEAQHLNLLQQVLEGCAPCDSLVYSYTKSFNALAAKLLTKEMEKLAGMKGVVSVFPSKILHPRTTRSWDFLGFPVTVNRNPPLESDVIVGMLDTGIWPESESFNDQGLGPPPLKWKGDCVNLKCNNKIIGARYYNSLNDTSQEESPRDFNGHGTHTASTVAGKSVRGASLYGLAGGTARGGVPSARLAVYKVCWSFGCAEQDILAAFDDAIADGVDIISISIGSPFAFDYFLDAIAIGSFHAMKKRVLTSASGGNSGPYHGTVGNVAPWMLISAASSTDRHIIDTLVTGDQRRVVGASVNTFATEEKSYPFVYFGDGSFPPADCTQLDEKSVKGKIVLCGYIDDGTGAYLAGAKGAVMLDDASLDTSFSFLLPAIVVSYSNGKKLMQYINKTMNPVANIHKSEAVFDPKAPVVAYFSSRGPNTIAADILKPDISAPGVDILAAWSTLGKVSDSPDDPRSVEYNIISGTSMACPHTSGAAAYVKSFHPSWSPAAIMSALMTTAKPMNPSLHPDAELAYGAGQLNPVKAVDPGLVFDATENDYVQMLCDEGYNKSMIRIITGDERCCSSLGPRTARDLNYPSMALHVASDESFAGNFSRSVTNVGDACSRYRVKIKADGRLKVVVNPKTLVFTKLDEKQGFVVSVSGGPMAANSTASASIIWLDGKHSVRSAMVVYTDFTT</sequence>
<feature type="active site" description="Charge relay system" evidence="6 7">
    <location>
        <position position="518"/>
    </location>
</feature>
<feature type="signal peptide" evidence="8">
    <location>
        <begin position="1"/>
        <end position="29"/>
    </location>
</feature>
<dbReference type="PANTHER" id="PTHR10795">
    <property type="entry name" value="PROPROTEIN CONVERTASE SUBTILISIN/KEXIN"/>
    <property type="match status" value="1"/>
</dbReference>
<evidence type="ECO:0000256" key="4">
    <source>
        <dbReference type="ARBA" id="ARBA00022801"/>
    </source>
</evidence>
<keyword evidence="2 7" id="KW-0645">Protease</keyword>
<evidence type="ECO:0000256" key="6">
    <source>
        <dbReference type="PIRSR" id="PIRSR615500-1"/>
    </source>
</evidence>
<dbReference type="Gene3D" id="2.60.40.2310">
    <property type="match status" value="1"/>
</dbReference>
<gene>
    <name evidence="13" type="ORF">OPV22_010414</name>
</gene>
<keyword evidence="4 7" id="KW-0378">Hydrolase</keyword>
<dbReference type="FunFam" id="3.40.50.200:FF:000006">
    <property type="entry name" value="Subtilisin-like protease SBT1.5"/>
    <property type="match status" value="1"/>
</dbReference>
<dbReference type="GO" id="GO:0004252">
    <property type="term" value="F:serine-type endopeptidase activity"/>
    <property type="evidence" value="ECO:0007669"/>
    <property type="project" value="UniProtKB-UniRule"/>
</dbReference>
<dbReference type="Proteomes" id="UP001222027">
    <property type="component" value="Unassembled WGS sequence"/>
</dbReference>
<evidence type="ECO:0000313" key="14">
    <source>
        <dbReference type="Proteomes" id="UP001222027"/>
    </source>
</evidence>
<feature type="domain" description="Peptidase S8/S53" evidence="9">
    <location>
        <begin position="134"/>
        <end position="558"/>
    </location>
</feature>
<feature type="domain" description="Inhibitor I9" evidence="11">
    <location>
        <begin position="35"/>
        <end position="110"/>
    </location>
</feature>
<evidence type="ECO:0000256" key="5">
    <source>
        <dbReference type="ARBA" id="ARBA00022825"/>
    </source>
</evidence>
<comment type="caution">
    <text evidence="13">The sequence shown here is derived from an EMBL/GenBank/DDBJ whole genome shotgun (WGS) entry which is preliminary data.</text>
</comment>
<organism evidence="13 14">
    <name type="scientific">Ensete ventricosum</name>
    <name type="common">Abyssinian banana</name>
    <name type="synonym">Musa ensete</name>
    <dbReference type="NCBI Taxonomy" id="4639"/>
    <lineage>
        <taxon>Eukaryota</taxon>
        <taxon>Viridiplantae</taxon>
        <taxon>Streptophyta</taxon>
        <taxon>Embryophyta</taxon>
        <taxon>Tracheophyta</taxon>
        <taxon>Spermatophyta</taxon>
        <taxon>Magnoliopsida</taxon>
        <taxon>Liliopsida</taxon>
        <taxon>Zingiberales</taxon>
        <taxon>Musaceae</taxon>
        <taxon>Ensete</taxon>
    </lineage>
</organism>
<keyword evidence="14" id="KW-1185">Reference proteome</keyword>
<dbReference type="Gene3D" id="3.30.70.80">
    <property type="entry name" value="Peptidase S8 propeptide/proteinase inhibitor I9"/>
    <property type="match status" value="1"/>
</dbReference>
<reference evidence="13 14" key="1">
    <citation type="submission" date="2022-12" db="EMBL/GenBank/DDBJ databases">
        <title>Chromosome-scale assembly of the Ensete ventricosum genome.</title>
        <authorList>
            <person name="Dussert Y."/>
            <person name="Stocks J."/>
            <person name="Wendawek A."/>
            <person name="Woldeyes F."/>
            <person name="Nichols R.A."/>
            <person name="Borrell J.S."/>
        </authorList>
    </citation>
    <scope>NUCLEOTIDE SEQUENCE [LARGE SCALE GENOMIC DNA]</scope>
    <source>
        <strain evidence="14">cv. Maze</strain>
        <tissue evidence="13">Seeds</tissue>
    </source>
</reference>
<keyword evidence="3 8" id="KW-0732">Signal</keyword>
<dbReference type="PRINTS" id="PR00723">
    <property type="entry name" value="SUBTILISIN"/>
</dbReference>
<dbReference type="InterPro" id="IPR036852">
    <property type="entry name" value="Peptidase_S8/S53_dom_sf"/>
</dbReference>
<dbReference type="InterPro" id="IPR003137">
    <property type="entry name" value="PA_domain"/>
</dbReference>
<dbReference type="InterPro" id="IPR037045">
    <property type="entry name" value="S8pro/Inhibitor_I9_sf"/>
</dbReference>
<evidence type="ECO:0000256" key="2">
    <source>
        <dbReference type="ARBA" id="ARBA00022670"/>
    </source>
</evidence>
<dbReference type="PROSITE" id="PS51892">
    <property type="entry name" value="SUBTILASE"/>
    <property type="match status" value="1"/>
</dbReference>
<feature type="chain" id="PRO_5043765180" description="Peptidase S8/S53 domain-containing protein" evidence="8">
    <location>
        <begin position="30"/>
        <end position="728"/>
    </location>
</feature>
<evidence type="ECO:0000259" key="12">
    <source>
        <dbReference type="Pfam" id="PF17766"/>
    </source>
</evidence>
<evidence type="ECO:0000259" key="9">
    <source>
        <dbReference type="Pfam" id="PF00082"/>
    </source>
</evidence>
<dbReference type="InterPro" id="IPR045051">
    <property type="entry name" value="SBT"/>
</dbReference>
<evidence type="ECO:0000256" key="7">
    <source>
        <dbReference type="PROSITE-ProRule" id="PRU01240"/>
    </source>
</evidence>
<dbReference type="Gene3D" id="3.40.50.200">
    <property type="entry name" value="Peptidase S8/S53 domain"/>
    <property type="match status" value="1"/>
</dbReference>
<keyword evidence="5 7" id="KW-0720">Serine protease</keyword>
<feature type="domain" description="Subtilisin-like protease fibronectin type-III" evidence="12">
    <location>
        <begin position="624"/>
        <end position="722"/>
    </location>
</feature>
<evidence type="ECO:0000256" key="3">
    <source>
        <dbReference type="ARBA" id="ARBA00022729"/>
    </source>
</evidence>
<feature type="domain" description="PA" evidence="10">
    <location>
        <begin position="358"/>
        <end position="434"/>
    </location>
</feature>
<comment type="similarity">
    <text evidence="1 7">Belongs to the peptidase S8 family.</text>
</comment>
<dbReference type="Pfam" id="PF05922">
    <property type="entry name" value="Inhibitor_I9"/>
    <property type="match status" value="1"/>
</dbReference>
<dbReference type="PROSITE" id="PS00138">
    <property type="entry name" value="SUBTILASE_SER"/>
    <property type="match status" value="1"/>
</dbReference>
<dbReference type="InterPro" id="IPR041469">
    <property type="entry name" value="Subtilisin-like_FN3"/>
</dbReference>
<dbReference type="SUPFAM" id="SSF52743">
    <property type="entry name" value="Subtilisin-like"/>
    <property type="match status" value="1"/>
</dbReference>
<accession>A0AAV8RLD3</accession>
<dbReference type="InterPro" id="IPR010259">
    <property type="entry name" value="S8pro/Inhibitor_I9"/>
</dbReference>
<feature type="active site" description="Charge relay system" evidence="6 7">
    <location>
        <position position="142"/>
    </location>
</feature>
<dbReference type="Pfam" id="PF00082">
    <property type="entry name" value="Peptidase_S8"/>
    <property type="match status" value="1"/>
</dbReference>
<dbReference type="Gene3D" id="3.50.30.30">
    <property type="match status" value="1"/>
</dbReference>
<feature type="active site" description="Charge relay system" evidence="6 7">
    <location>
        <position position="201"/>
    </location>
</feature>
<dbReference type="GO" id="GO:0006508">
    <property type="term" value="P:proteolysis"/>
    <property type="evidence" value="ECO:0007669"/>
    <property type="project" value="UniProtKB-KW"/>
</dbReference>
<dbReference type="InterPro" id="IPR000209">
    <property type="entry name" value="Peptidase_S8/S53_dom"/>
</dbReference>
<dbReference type="CDD" id="cd04852">
    <property type="entry name" value="Peptidases_S8_3"/>
    <property type="match status" value="1"/>
</dbReference>
<protein>
    <recommendedName>
        <fullName evidence="15">Peptidase S8/S53 domain-containing protein</fullName>
    </recommendedName>
</protein>
<evidence type="ECO:0000256" key="1">
    <source>
        <dbReference type="ARBA" id="ARBA00011073"/>
    </source>
</evidence>
<dbReference type="InterPro" id="IPR034197">
    <property type="entry name" value="Peptidases_S8_3"/>
</dbReference>
<dbReference type="EMBL" id="JAQQAF010000003">
    <property type="protein sequence ID" value="KAJ8499862.1"/>
    <property type="molecule type" value="Genomic_DNA"/>
</dbReference>
<dbReference type="InterPro" id="IPR023828">
    <property type="entry name" value="Peptidase_S8_Ser-AS"/>
</dbReference>
<evidence type="ECO:0000259" key="11">
    <source>
        <dbReference type="Pfam" id="PF05922"/>
    </source>
</evidence>
<dbReference type="AlphaFoldDB" id="A0AAV8RLD3"/>
<dbReference type="Pfam" id="PF02225">
    <property type="entry name" value="PA"/>
    <property type="match status" value="1"/>
</dbReference>
<evidence type="ECO:0000256" key="8">
    <source>
        <dbReference type="SAM" id="SignalP"/>
    </source>
</evidence>
<name>A0AAV8RLD3_ENSVE</name>
<dbReference type="CDD" id="cd02120">
    <property type="entry name" value="PA_subtilisin_like"/>
    <property type="match status" value="1"/>
</dbReference>
<evidence type="ECO:0008006" key="15">
    <source>
        <dbReference type="Google" id="ProtNLM"/>
    </source>
</evidence>
<dbReference type="Pfam" id="PF17766">
    <property type="entry name" value="fn3_6"/>
    <property type="match status" value="1"/>
</dbReference>
<proteinExistence type="inferred from homology"/>
<evidence type="ECO:0000313" key="13">
    <source>
        <dbReference type="EMBL" id="KAJ8499862.1"/>
    </source>
</evidence>
<dbReference type="InterPro" id="IPR015500">
    <property type="entry name" value="Peptidase_S8_subtilisin-rel"/>
</dbReference>
<evidence type="ECO:0000259" key="10">
    <source>
        <dbReference type="Pfam" id="PF02225"/>
    </source>
</evidence>